<name>A0A1A6HBK3_NEOLE</name>
<reference evidence="6 7" key="1">
    <citation type="submission" date="2016-06" db="EMBL/GenBank/DDBJ databases">
        <title>The Draft Genome Sequence and Annotation of the Desert Woodrat Neotoma lepida.</title>
        <authorList>
            <person name="Campbell M."/>
            <person name="Oakeson K.F."/>
            <person name="Yandell M."/>
            <person name="Halpert J.R."/>
            <person name="Dearing D."/>
        </authorList>
    </citation>
    <scope>NUCLEOTIDE SEQUENCE [LARGE SCALE GENOMIC DNA]</scope>
    <source>
        <strain evidence="6">417</strain>
        <tissue evidence="6">Liver</tissue>
    </source>
</reference>
<evidence type="ECO:0000313" key="7">
    <source>
        <dbReference type="Proteomes" id="UP000092124"/>
    </source>
</evidence>
<dbReference type="EMBL" id="LZPO01035860">
    <property type="protein sequence ID" value="OBS75661.1"/>
    <property type="molecule type" value="Genomic_DNA"/>
</dbReference>
<keyword evidence="3" id="KW-0325">Glycoprotein</keyword>
<dbReference type="FunFam" id="2.60.40.10:FF:000049">
    <property type="entry name" value="Leukocyte immunoglobulin-like receptor subfamily B member 1"/>
    <property type="match status" value="2"/>
</dbReference>
<dbReference type="GO" id="GO:0005886">
    <property type="term" value="C:plasma membrane"/>
    <property type="evidence" value="ECO:0007669"/>
    <property type="project" value="TreeGrafter"/>
</dbReference>
<keyword evidence="1" id="KW-0732">Signal</keyword>
<dbReference type="PANTHER" id="PTHR11738">
    <property type="entry name" value="MHC CLASS I NK CELL RECEPTOR"/>
    <property type="match status" value="1"/>
</dbReference>
<dbReference type="Proteomes" id="UP000092124">
    <property type="component" value="Unassembled WGS sequence"/>
</dbReference>
<keyword evidence="7" id="KW-1185">Reference proteome</keyword>
<dbReference type="InterPro" id="IPR013151">
    <property type="entry name" value="Immunoglobulin_dom"/>
</dbReference>
<dbReference type="SUPFAM" id="SSF48726">
    <property type="entry name" value="Immunoglobulin"/>
    <property type="match status" value="2"/>
</dbReference>
<evidence type="ECO:0000256" key="4">
    <source>
        <dbReference type="ARBA" id="ARBA00023319"/>
    </source>
</evidence>
<dbReference type="Gene3D" id="2.60.40.10">
    <property type="entry name" value="Immunoglobulins"/>
    <property type="match status" value="2"/>
</dbReference>
<organism evidence="6 7">
    <name type="scientific">Neotoma lepida</name>
    <name type="common">Desert woodrat</name>
    <dbReference type="NCBI Taxonomy" id="56216"/>
    <lineage>
        <taxon>Eukaryota</taxon>
        <taxon>Metazoa</taxon>
        <taxon>Chordata</taxon>
        <taxon>Craniata</taxon>
        <taxon>Vertebrata</taxon>
        <taxon>Euteleostomi</taxon>
        <taxon>Mammalia</taxon>
        <taxon>Eutheria</taxon>
        <taxon>Euarchontoglires</taxon>
        <taxon>Glires</taxon>
        <taxon>Rodentia</taxon>
        <taxon>Myomorpha</taxon>
        <taxon>Muroidea</taxon>
        <taxon>Cricetidae</taxon>
        <taxon>Neotominae</taxon>
        <taxon>Neotoma</taxon>
    </lineage>
</organism>
<dbReference type="InterPro" id="IPR050412">
    <property type="entry name" value="Ig-like_Receptors_ImmuneReg"/>
</dbReference>
<dbReference type="SMART" id="SM00409">
    <property type="entry name" value="IG"/>
    <property type="match status" value="2"/>
</dbReference>
<keyword evidence="4" id="KW-0393">Immunoglobulin domain</keyword>
<evidence type="ECO:0000256" key="3">
    <source>
        <dbReference type="ARBA" id="ARBA00023180"/>
    </source>
</evidence>
<dbReference type="STRING" id="56216.A0A1A6HBK3"/>
<proteinExistence type="predicted"/>
<comment type="caution">
    <text evidence="6">The sequence shown here is derived from an EMBL/GenBank/DDBJ whole genome shotgun (WGS) entry which is preliminary data.</text>
</comment>
<dbReference type="GO" id="GO:0002764">
    <property type="term" value="P:immune response-regulating signaling pathway"/>
    <property type="evidence" value="ECO:0007669"/>
    <property type="project" value="TreeGrafter"/>
</dbReference>
<gene>
    <name evidence="6" type="ORF">A6R68_17886</name>
</gene>
<dbReference type="PANTHER" id="PTHR11738:SF113">
    <property type="entry name" value="KILLER CELL IMMUNOGLOBULIN-LIKE RECEPTOR 2DL4"/>
    <property type="match status" value="1"/>
</dbReference>
<accession>A0A1A6HBK3</accession>
<dbReference type="Pfam" id="PF00047">
    <property type="entry name" value="ig"/>
    <property type="match status" value="2"/>
</dbReference>
<dbReference type="InterPro" id="IPR013783">
    <property type="entry name" value="Ig-like_fold"/>
</dbReference>
<evidence type="ECO:0000313" key="6">
    <source>
        <dbReference type="EMBL" id="OBS75661.1"/>
    </source>
</evidence>
<feature type="domain" description="Immunoglobulin" evidence="5">
    <location>
        <begin position="105"/>
        <end position="190"/>
    </location>
</feature>
<feature type="non-terminal residue" evidence="6">
    <location>
        <position position="1"/>
    </location>
</feature>
<keyword evidence="2" id="KW-1015">Disulfide bond</keyword>
<dbReference type="InterPro" id="IPR003599">
    <property type="entry name" value="Ig_sub"/>
</dbReference>
<protein>
    <recommendedName>
        <fullName evidence="5">Immunoglobulin domain-containing protein</fullName>
    </recommendedName>
</protein>
<evidence type="ECO:0000256" key="2">
    <source>
        <dbReference type="ARBA" id="ARBA00023157"/>
    </source>
</evidence>
<dbReference type="AlphaFoldDB" id="A0A1A6HBK3"/>
<evidence type="ECO:0000259" key="5">
    <source>
        <dbReference type="SMART" id="SM00409"/>
    </source>
</evidence>
<dbReference type="InterPro" id="IPR036179">
    <property type="entry name" value="Ig-like_dom_sf"/>
</dbReference>
<dbReference type="OrthoDB" id="9613897at2759"/>
<feature type="domain" description="Immunoglobulin" evidence="5">
    <location>
        <begin position="10"/>
        <end position="94"/>
    </location>
</feature>
<sequence>IHDKPSLTAWPSHVVQLGQHVELRCDSHSDSYIFKLYKEHGDPISQFHDRIFQESLNLGPVTPAYGGTYRCCNYNHQCPNELSVHSDPLNIIVSGSYKKPSLPSLMGPVVMSGENMTLTCISDHQFDMFHLSREGMPQGHGLPAVQSHNGTFQANFLLGPVIQKGNYRCYGSFKNSSHVWSSPSEPLYLPVT</sequence>
<feature type="non-terminal residue" evidence="6">
    <location>
        <position position="192"/>
    </location>
</feature>
<evidence type="ECO:0000256" key="1">
    <source>
        <dbReference type="ARBA" id="ARBA00022729"/>
    </source>
</evidence>